<dbReference type="EMBL" id="VSWC01000092">
    <property type="protein sequence ID" value="KAA1091069.1"/>
    <property type="molecule type" value="Genomic_DNA"/>
</dbReference>
<comment type="caution">
    <text evidence="1">The sequence shown here is derived from an EMBL/GenBank/DDBJ whole genome shotgun (WGS) entry which is preliminary data.</text>
</comment>
<evidence type="ECO:0000313" key="2">
    <source>
        <dbReference type="Proteomes" id="UP000324748"/>
    </source>
</evidence>
<protein>
    <submittedName>
        <fullName evidence="1">rRNA-binding ribosome biosynthesis protein utp25</fullName>
    </submittedName>
</protein>
<gene>
    <name evidence="1" type="primary">UTP25_3</name>
    <name evidence="1" type="ORF">PGT21_022602</name>
</gene>
<sequence length="65" mass="7241">MRPRIIPSIISSSSINSPSFLRKISLRMALLGDGTFGPVDVKEVSVQVLFSKLDHAKIQPDHRPR</sequence>
<proteinExistence type="predicted"/>
<accession>A0A5B0NT83</accession>
<keyword evidence="2" id="KW-1185">Reference proteome</keyword>
<reference evidence="1 2" key="1">
    <citation type="submission" date="2019-05" db="EMBL/GenBank/DDBJ databases">
        <title>Emergence of the Ug99 lineage of the wheat stem rust pathogen through somatic hybridization.</title>
        <authorList>
            <person name="Li F."/>
            <person name="Upadhyaya N.M."/>
            <person name="Sperschneider J."/>
            <person name="Matny O."/>
            <person name="Nguyen-Phuc H."/>
            <person name="Mago R."/>
            <person name="Raley C."/>
            <person name="Miller M.E."/>
            <person name="Silverstein K.A.T."/>
            <person name="Henningsen E."/>
            <person name="Hirsch C.D."/>
            <person name="Visser B."/>
            <person name="Pretorius Z.A."/>
            <person name="Steffenson B.J."/>
            <person name="Schwessinger B."/>
            <person name="Dodds P.N."/>
            <person name="Figueroa M."/>
        </authorList>
    </citation>
    <scope>NUCLEOTIDE SEQUENCE [LARGE SCALE GENOMIC DNA]</scope>
    <source>
        <strain evidence="1">21-0</strain>
    </source>
</reference>
<evidence type="ECO:0000313" key="1">
    <source>
        <dbReference type="EMBL" id="KAA1091069.1"/>
    </source>
</evidence>
<name>A0A5B0NT83_PUCGR</name>
<dbReference type="Proteomes" id="UP000324748">
    <property type="component" value="Unassembled WGS sequence"/>
</dbReference>
<organism evidence="1 2">
    <name type="scientific">Puccinia graminis f. sp. tritici</name>
    <dbReference type="NCBI Taxonomy" id="56615"/>
    <lineage>
        <taxon>Eukaryota</taxon>
        <taxon>Fungi</taxon>
        <taxon>Dikarya</taxon>
        <taxon>Basidiomycota</taxon>
        <taxon>Pucciniomycotina</taxon>
        <taxon>Pucciniomycetes</taxon>
        <taxon>Pucciniales</taxon>
        <taxon>Pucciniaceae</taxon>
        <taxon>Puccinia</taxon>
    </lineage>
</organism>
<dbReference type="AlphaFoldDB" id="A0A5B0NT83"/>